<keyword evidence="2" id="KW-0812">Transmembrane</keyword>
<dbReference type="AlphaFoldDB" id="A0A6S9FX46"/>
<reference evidence="3" key="1">
    <citation type="submission" date="2021-01" db="EMBL/GenBank/DDBJ databases">
        <authorList>
            <person name="Corre E."/>
            <person name="Pelletier E."/>
            <person name="Niang G."/>
            <person name="Scheremetjew M."/>
            <person name="Finn R."/>
            <person name="Kale V."/>
            <person name="Holt S."/>
            <person name="Cochrane G."/>
            <person name="Meng A."/>
            <person name="Brown T."/>
            <person name="Cohen L."/>
        </authorList>
    </citation>
    <scope>NUCLEOTIDE SEQUENCE</scope>
    <source>
        <strain evidence="3">Pop2</strain>
    </source>
</reference>
<dbReference type="EMBL" id="HBGN01019889">
    <property type="protein sequence ID" value="CAD9333158.1"/>
    <property type="molecule type" value="Transcribed_RNA"/>
</dbReference>
<evidence type="ECO:0000256" key="1">
    <source>
        <dbReference type="SAM" id="MobiDB-lite"/>
    </source>
</evidence>
<protein>
    <submittedName>
        <fullName evidence="3">Uncharacterized protein</fullName>
    </submittedName>
</protein>
<sequence>MTKGDSINQQGNVSASPAISQPQTVSDYDKRSDLAWMYSFAAAMVPFCAFCYGHQRGATVRVVERIVKSPVGVYGLFALPFVTLGMEKSIYDTVQSWQGIDPKIRPADRGGFPSGGANLPSFSLIPVQRQLTRRLTQRVSEQRIE</sequence>
<keyword evidence="2" id="KW-0472">Membrane</keyword>
<evidence type="ECO:0000313" key="3">
    <source>
        <dbReference type="EMBL" id="CAD9333158.1"/>
    </source>
</evidence>
<proteinExistence type="predicted"/>
<feature type="region of interest" description="Disordered" evidence="1">
    <location>
        <begin position="1"/>
        <end position="24"/>
    </location>
</feature>
<feature type="transmembrane region" description="Helical" evidence="2">
    <location>
        <begin position="35"/>
        <end position="54"/>
    </location>
</feature>
<evidence type="ECO:0000256" key="2">
    <source>
        <dbReference type="SAM" id="Phobius"/>
    </source>
</evidence>
<gene>
    <name evidence="3" type="ORF">DBRI1063_LOCUS12675</name>
</gene>
<accession>A0A6S9FX46</accession>
<keyword evidence="2" id="KW-1133">Transmembrane helix</keyword>
<organism evidence="3">
    <name type="scientific">Ditylum brightwellii</name>
    <dbReference type="NCBI Taxonomy" id="49249"/>
    <lineage>
        <taxon>Eukaryota</taxon>
        <taxon>Sar</taxon>
        <taxon>Stramenopiles</taxon>
        <taxon>Ochrophyta</taxon>
        <taxon>Bacillariophyta</taxon>
        <taxon>Mediophyceae</taxon>
        <taxon>Lithodesmiophycidae</taxon>
        <taxon>Lithodesmiales</taxon>
        <taxon>Lithodesmiaceae</taxon>
        <taxon>Ditylum</taxon>
    </lineage>
</organism>
<name>A0A6S9FX46_9STRA</name>